<dbReference type="GO" id="GO:0005829">
    <property type="term" value="C:cytosol"/>
    <property type="evidence" value="ECO:0007669"/>
    <property type="project" value="TreeGrafter"/>
</dbReference>
<dbReference type="SUPFAM" id="SSF46785">
    <property type="entry name" value="Winged helix' DNA-binding domain"/>
    <property type="match status" value="1"/>
</dbReference>
<dbReference type="EMBL" id="CZQE01000321">
    <property type="protein sequence ID" value="CUS45970.1"/>
    <property type="molecule type" value="Genomic_DNA"/>
</dbReference>
<dbReference type="SUPFAM" id="SSF53850">
    <property type="entry name" value="Periplasmic binding protein-like II"/>
    <property type="match status" value="1"/>
</dbReference>
<organism evidence="6">
    <name type="scientific">hydrothermal vent metagenome</name>
    <dbReference type="NCBI Taxonomy" id="652676"/>
    <lineage>
        <taxon>unclassified sequences</taxon>
        <taxon>metagenomes</taxon>
        <taxon>ecological metagenomes</taxon>
    </lineage>
</organism>
<accession>A0A160TL32</accession>
<name>A0A160TL32_9ZZZZ</name>
<dbReference type="PROSITE" id="PS50931">
    <property type="entry name" value="HTH_LYSR"/>
    <property type="match status" value="1"/>
</dbReference>
<dbReference type="PRINTS" id="PR00039">
    <property type="entry name" value="HTHLYSR"/>
</dbReference>
<comment type="similarity">
    <text evidence="1">Belongs to the LysR transcriptional regulatory family.</text>
</comment>
<dbReference type="InterPro" id="IPR036390">
    <property type="entry name" value="WH_DNA-bd_sf"/>
</dbReference>
<dbReference type="Gene3D" id="3.40.190.290">
    <property type="match status" value="1"/>
</dbReference>
<feature type="domain" description="HTH lysR-type" evidence="5">
    <location>
        <begin position="1"/>
        <end position="58"/>
    </location>
</feature>
<keyword evidence="2" id="KW-0805">Transcription regulation</keyword>
<proteinExistence type="inferred from homology"/>
<gene>
    <name evidence="6" type="ORF">MGWOODY_Smn2212</name>
</gene>
<dbReference type="AlphaFoldDB" id="A0A160TL32"/>
<keyword evidence="4" id="KW-0804">Transcription</keyword>
<dbReference type="InterPro" id="IPR000847">
    <property type="entry name" value="LysR_HTH_N"/>
</dbReference>
<dbReference type="InterPro" id="IPR050950">
    <property type="entry name" value="HTH-type_LysR_regulators"/>
</dbReference>
<dbReference type="FunFam" id="1.10.10.10:FF:000001">
    <property type="entry name" value="LysR family transcriptional regulator"/>
    <property type="match status" value="1"/>
</dbReference>
<keyword evidence="3" id="KW-0238">DNA-binding</keyword>
<dbReference type="Pfam" id="PF03466">
    <property type="entry name" value="LysR_substrate"/>
    <property type="match status" value="1"/>
</dbReference>
<dbReference type="Pfam" id="PF00126">
    <property type="entry name" value="HTH_1"/>
    <property type="match status" value="1"/>
</dbReference>
<evidence type="ECO:0000256" key="3">
    <source>
        <dbReference type="ARBA" id="ARBA00023125"/>
    </source>
</evidence>
<dbReference type="GO" id="GO:0003700">
    <property type="term" value="F:DNA-binding transcription factor activity"/>
    <property type="evidence" value="ECO:0007669"/>
    <property type="project" value="InterPro"/>
</dbReference>
<evidence type="ECO:0000256" key="1">
    <source>
        <dbReference type="ARBA" id="ARBA00009437"/>
    </source>
</evidence>
<evidence type="ECO:0000256" key="4">
    <source>
        <dbReference type="ARBA" id="ARBA00023163"/>
    </source>
</evidence>
<evidence type="ECO:0000313" key="6">
    <source>
        <dbReference type="EMBL" id="CUS45970.1"/>
    </source>
</evidence>
<evidence type="ECO:0000256" key="2">
    <source>
        <dbReference type="ARBA" id="ARBA00023015"/>
    </source>
</evidence>
<reference evidence="6" key="1">
    <citation type="submission" date="2015-10" db="EMBL/GenBank/DDBJ databases">
        <authorList>
            <person name="Gilbert D.G."/>
        </authorList>
    </citation>
    <scope>NUCLEOTIDE SEQUENCE</scope>
</reference>
<dbReference type="GO" id="GO:0003677">
    <property type="term" value="F:DNA binding"/>
    <property type="evidence" value="ECO:0007669"/>
    <property type="project" value="UniProtKB-KW"/>
</dbReference>
<dbReference type="InterPro" id="IPR036388">
    <property type="entry name" value="WH-like_DNA-bd_sf"/>
</dbReference>
<dbReference type="Gene3D" id="1.10.10.10">
    <property type="entry name" value="Winged helix-like DNA-binding domain superfamily/Winged helix DNA-binding domain"/>
    <property type="match status" value="1"/>
</dbReference>
<dbReference type="PANTHER" id="PTHR30419">
    <property type="entry name" value="HTH-TYPE TRANSCRIPTIONAL REGULATOR YBHD"/>
    <property type="match status" value="1"/>
</dbReference>
<evidence type="ECO:0000259" key="5">
    <source>
        <dbReference type="PROSITE" id="PS50931"/>
    </source>
</evidence>
<protein>
    <submittedName>
        <fullName evidence="6">LysR-family transcriptional regulator</fullName>
    </submittedName>
</protein>
<sequence length="303" mass="32717">MDLRLMRYFVACVESKTMHAAAEAVHVSQPALSKAINNLEAQLGVKLLDRRPRGVVPTPFGNTLYRYAKMIDSEVRRAVAEIDAMRGMTRGLIVIGVIPTMSGVMAQVARAVMETLPGLKLKLRIAFSAELTAALLEGELDFALLLLPDETAPLGLTFEPLVRTGPRVAVRAGHPLAGQPKLTLSDLARYPWLIPDYPPSHRAIINRAFLDAGMPPPTGAIEVSTVIFFDAVVRATDLVTIVPSTLFSARETGLVPLDVDFPFPSEHVGLAFREGSTLLPGARAAMAIIRDECLTLSSRSDAA</sequence>
<dbReference type="InterPro" id="IPR005119">
    <property type="entry name" value="LysR_subst-bd"/>
</dbReference>
<dbReference type="PANTHER" id="PTHR30419:SF8">
    <property type="entry name" value="NITROGEN ASSIMILATION TRANSCRIPTIONAL ACTIVATOR-RELATED"/>
    <property type="match status" value="1"/>
</dbReference>